<dbReference type="RefSeq" id="XP_013890466.1">
    <property type="nucleotide sequence ID" value="XM_014035012.1"/>
</dbReference>
<dbReference type="STRING" id="145388.A0A0D2LN19"/>
<proteinExistence type="predicted"/>
<reference evidence="1 2" key="1">
    <citation type="journal article" date="2013" name="BMC Genomics">
        <title>Reconstruction of the lipid metabolism for the microalga Monoraphidium neglectum from its genome sequence reveals characteristics suitable for biofuel production.</title>
        <authorList>
            <person name="Bogen C."/>
            <person name="Al-Dilaimi A."/>
            <person name="Albersmeier A."/>
            <person name="Wichmann J."/>
            <person name="Grundmann M."/>
            <person name="Rupp O."/>
            <person name="Lauersen K.J."/>
            <person name="Blifernez-Klassen O."/>
            <person name="Kalinowski J."/>
            <person name="Goesmann A."/>
            <person name="Mussgnug J.H."/>
            <person name="Kruse O."/>
        </authorList>
    </citation>
    <scope>NUCLEOTIDE SEQUENCE [LARGE SCALE GENOMIC DNA]</scope>
    <source>
        <strain evidence="1 2">SAG 48.87</strain>
    </source>
</reference>
<dbReference type="KEGG" id="mng:MNEG_16518"/>
<dbReference type="EMBL" id="KK106666">
    <property type="protein sequence ID" value="KIY91446.1"/>
    <property type="molecule type" value="Genomic_DNA"/>
</dbReference>
<dbReference type="GeneID" id="25734285"/>
<gene>
    <name evidence="1" type="ORF">MNEG_16518</name>
</gene>
<organism evidence="1 2">
    <name type="scientific">Monoraphidium neglectum</name>
    <dbReference type="NCBI Taxonomy" id="145388"/>
    <lineage>
        <taxon>Eukaryota</taxon>
        <taxon>Viridiplantae</taxon>
        <taxon>Chlorophyta</taxon>
        <taxon>core chlorophytes</taxon>
        <taxon>Chlorophyceae</taxon>
        <taxon>CS clade</taxon>
        <taxon>Sphaeropleales</taxon>
        <taxon>Selenastraceae</taxon>
        <taxon>Monoraphidium</taxon>
    </lineage>
</organism>
<evidence type="ECO:0000313" key="1">
    <source>
        <dbReference type="EMBL" id="KIY91446.1"/>
    </source>
</evidence>
<keyword evidence="2" id="KW-1185">Reference proteome</keyword>
<dbReference type="OrthoDB" id="428159at2759"/>
<evidence type="ECO:0000313" key="2">
    <source>
        <dbReference type="Proteomes" id="UP000054498"/>
    </source>
</evidence>
<accession>A0A0D2LN19</accession>
<protein>
    <submittedName>
        <fullName evidence="1">Uncharacterized protein</fullName>
    </submittedName>
</protein>
<dbReference type="AlphaFoldDB" id="A0A0D2LN19"/>
<name>A0A0D2LN19_9CHLO</name>
<dbReference type="Proteomes" id="UP000054498">
    <property type="component" value="Unassembled WGS sequence"/>
</dbReference>
<sequence>MAFGGDFAAIGSHLAAHDEHAAATATDAAAGEDEGGAGAGAAGAAGRRLESSLGGSDSVTDLQLVKAGGETRTVFKLTLQVSKVELHMCYEGDHAPLAVGSIDNFDFGLDVHPSTLQLVTSLGNVVLLYGALPEGDPNRTMIALRQGVEGSLIEVVYRMHSIAESYNEPRVPGGAPYMSVDARLSTVRIVYMQRFLNEFTEYLAGARLTGV</sequence>